<proteinExistence type="predicted"/>
<organism evidence="1">
    <name type="scientific">Rhizobium loti</name>
    <name type="common">Mesorhizobium loti</name>
    <dbReference type="NCBI Taxonomy" id="381"/>
    <lineage>
        <taxon>Bacteria</taxon>
        <taxon>Pseudomonadati</taxon>
        <taxon>Pseudomonadota</taxon>
        <taxon>Alphaproteobacteria</taxon>
        <taxon>Hyphomicrobiales</taxon>
        <taxon>Phyllobacteriaceae</taxon>
        <taxon>Mesorhizobium</taxon>
    </lineage>
</organism>
<dbReference type="EMBL" id="AP012557">
    <property type="protein sequence ID" value="BAN09632.1"/>
    <property type="molecule type" value="Genomic_DNA"/>
</dbReference>
<accession>M5AMN8</accession>
<name>M5AMN8_RHILI</name>
<reference evidence="1" key="2">
    <citation type="journal article" date="2013" name="Microbes Environ.">
        <title>Commonalities and Differences among Symbiosis Islands of Three Mesorhizobium loti Strains.</title>
        <authorList>
            <person name="Kasai-Maita H."/>
            <person name="Hirakawa H."/>
            <person name="Nakamura Y."/>
            <person name="Kaneko T."/>
            <person name="Miki K."/>
            <person name="Maruya J."/>
            <person name="Okazaki S."/>
            <person name="Tabata S."/>
            <person name="Saeki K."/>
            <person name="Sato S."/>
        </authorList>
    </citation>
    <scope>NUCLEOTIDE SEQUENCE</scope>
    <source>
        <strain evidence="1">NZP2037</strain>
    </source>
</reference>
<reference evidence="1" key="1">
    <citation type="submission" date="2012-10" db="EMBL/GenBank/DDBJ databases">
        <authorList>
            <person name="Maita H."/>
            <person name="Sato S."/>
        </authorList>
    </citation>
    <scope>NUCLEOTIDE SEQUENCE</scope>
    <source>
        <strain evidence="1">NZP2037</strain>
    </source>
</reference>
<sequence length="55" mass="6723">MRWIMDCFSFRPGRVLEQLRMDRAKEGNHFKTTDVFNTAMSHVRHRPELFNAERR</sequence>
<protein>
    <submittedName>
        <fullName evidence="1">Uncharacterized protein</fullName>
    </submittedName>
</protein>
<evidence type="ECO:0000313" key="1">
    <source>
        <dbReference type="EMBL" id="BAN09632.1"/>
    </source>
</evidence>
<dbReference type="AlphaFoldDB" id="M5AMN8"/>